<name>W2VQ24_PHYNI</name>
<accession>W2VQ24</accession>
<dbReference type="Proteomes" id="UP000018958">
    <property type="component" value="Unassembled WGS sequence"/>
</dbReference>
<protein>
    <submittedName>
        <fullName evidence="2">Uncharacterized protein</fullName>
    </submittedName>
</protein>
<comment type="caution">
    <text evidence="2">The sequence shown here is derived from an EMBL/GenBank/DDBJ whole genome shotgun (WGS) entry which is preliminary data.</text>
</comment>
<evidence type="ECO:0000313" key="3">
    <source>
        <dbReference type="Proteomes" id="UP000018958"/>
    </source>
</evidence>
<evidence type="ECO:0000256" key="1">
    <source>
        <dbReference type="SAM" id="MobiDB-lite"/>
    </source>
</evidence>
<feature type="compositionally biased region" description="Acidic residues" evidence="1">
    <location>
        <begin position="1"/>
        <end position="18"/>
    </location>
</feature>
<feature type="compositionally biased region" description="Pro residues" evidence="1">
    <location>
        <begin position="41"/>
        <end position="50"/>
    </location>
</feature>
<dbReference type="EMBL" id="ANIX01004510">
    <property type="protein sequence ID" value="ETP00281.1"/>
    <property type="molecule type" value="Genomic_DNA"/>
</dbReference>
<feature type="region of interest" description="Disordered" evidence="1">
    <location>
        <begin position="1"/>
        <end position="65"/>
    </location>
</feature>
<dbReference type="AlphaFoldDB" id="W2VQ24"/>
<gene>
    <name evidence="2" type="ORF">F441_22299</name>
</gene>
<proteinExistence type="predicted"/>
<evidence type="ECO:0000313" key="2">
    <source>
        <dbReference type="EMBL" id="ETP00281.1"/>
    </source>
</evidence>
<organism evidence="2 3">
    <name type="scientific">Phytophthora nicotianae CJ01A1</name>
    <dbReference type="NCBI Taxonomy" id="1317063"/>
    <lineage>
        <taxon>Eukaryota</taxon>
        <taxon>Sar</taxon>
        <taxon>Stramenopiles</taxon>
        <taxon>Oomycota</taxon>
        <taxon>Peronosporomycetes</taxon>
        <taxon>Peronosporales</taxon>
        <taxon>Peronosporaceae</taxon>
        <taxon>Phytophthora</taxon>
    </lineage>
</organism>
<reference evidence="2 3" key="1">
    <citation type="submission" date="2013-11" db="EMBL/GenBank/DDBJ databases">
        <title>The Genome Sequence of Phytophthora parasitica CJ01A1.</title>
        <authorList>
            <consortium name="The Broad Institute Genomics Platform"/>
            <person name="Russ C."/>
            <person name="Tyler B."/>
            <person name="Panabieres F."/>
            <person name="Shan W."/>
            <person name="Tripathy S."/>
            <person name="Grunwald N."/>
            <person name="Machado M."/>
            <person name="Johnson C.S."/>
            <person name="Walker B."/>
            <person name="Young S.K."/>
            <person name="Zeng Q."/>
            <person name="Gargeya S."/>
            <person name="Fitzgerald M."/>
            <person name="Haas B."/>
            <person name="Abouelleil A."/>
            <person name="Allen A.W."/>
            <person name="Alvarado L."/>
            <person name="Arachchi H.M."/>
            <person name="Berlin A.M."/>
            <person name="Chapman S.B."/>
            <person name="Gainer-Dewar J."/>
            <person name="Goldberg J."/>
            <person name="Griggs A."/>
            <person name="Gujja S."/>
            <person name="Hansen M."/>
            <person name="Howarth C."/>
            <person name="Imamovic A."/>
            <person name="Ireland A."/>
            <person name="Larimer J."/>
            <person name="McCowan C."/>
            <person name="Murphy C."/>
            <person name="Pearson M."/>
            <person name="Poon T.W."/>
            <person name="Priest M."/>
            <person name="Roberts A."/>
            <person name="Saif S."/>
            <person name="Shea T."/>
            <person name="Sisk P."/>
            <person name="Sykes S."/>
            <person name="Wortman J."/>
            <person name="Nusbaum C."/>
            <person name="Birren B."/>
        </authorList>
    </citation>
    <scope>NUCLEOTIDE SEQUENCE [LARGE SCALE GENOMIC DNA]</scope>
    <source>
        <strain evidence="2 3">CJ01A1</strain>
    </source>
</reference>
<sequence length="65" mass="7146">MQSSDDSDEFAGESDSSYEFDIAFSPLRQSDNDEDDDTSPLVPPASPPPTVLSKPIDWNETELPI</sequence>